<dbReference type="AlphaFoldDB" id="A0A1F5QAW3"/>
<dbReference type="Proteomes" id="UP000177235">
    <property type="component" value="Unassembled WGS sequence"/>
</dbReference>
<comment type="caution">
    <text evidence="1">The sequence shown here is derived from an EMBL/GenBank/DDBJ whole genome shotgun (WGS) entry which is preliminary data.</text>
</comment>
<evidence type="ECO:0000313" key="1">
    <source>
        <dbReference type="EMBL" id="OGE99333.1"/>
    </source>
</evidence>
<accession>A0A1F5QAW3</accession>
<organism evidence="1 2">
    <name type="scientific">Candidatus Doudnabacteria bacterium RIFCSPLOWO2_02_FULL_48_13</name>
    <dbReference type="NCBI Taxonomy" id="1817845"/>
    <lineage>
        <taxon>Bacteria</taxon>
        <taxon>Candidatus Doudnaibacteriota</taxon>
    </lineage>
</organism>
<evidence type="ECO:0000313" key="2">
    <source>
        <dbReference type="Proteomes" id="UP000177235"/>
    </source>
</evidence>
<name>A0A1F5QAW3_9BACT</name>
<dbReference type="EMBL" id="MFFF01000021">
    <property type="protein sequence ID" value="OGE99333.1"/>
    <property type="molecule type" value="Genomic_DNA"/>
</dbReference>
<protein>
    <submittedName>
        <fullName evidence="1">Uncharacterized protein</fullName>
    </submittedName>
</protein>
<gene>
    <name evidence="1" type="ORF">A3J05_00235</name>
</gene>
<sequence length="67" mass="7737">MSRQFQLLPFGKGSKQFFGGYNEKSFGFDGDRDPALDDFFLQVVTQIILHLYAIAYRCRINTKLALE</sequence>
<reference evidence="1 2" key="1">
    <citation type="journal article" date="2016" name="Nat. Commun.">
        <title>Thousands of microbial genomes shed light on interconnected biogeochemical processes in an aquifer system.</title>
        <authorList>
            <person name="Anantharaman K."/>
            <person name="Brown C.T."/>
            <person name="Hug L.A."/>
            <person name="Sharon I."/>
            <person name="Castelle C.J."/>
            <person name="Probst A.J."/>
            <person name="Thomas B.C."/>
            <person name="Singh A."/>
            <person name="Wilkins M.J."/>
            <person name="Karaoz U."/>
            <person name="Brodie E.L."/>
            <person name="Williams K.H."/>
            <person name="Hubbard S.S."/>
            <person name="Banfield J.F."/>
        </authorList>
    </citation>
    <scope>NUCLEOTIDE SEQUENCE [LARGE SCALE GENOMIC DNA]</scope>
</reference>
<proteinExistence type="predicted"/>